<accession>A0A0D6EGD5</accession>
<feature type="non-terminal residue" evidence="3">
    <location>
        <position position="1"/>
    </location>
</feature>
<dbReference type="GO" id="GO:0016787">
    <property type="term" value="F:hydrolase activity"/>
    <property type="evidence" value="ECO:0007669"/>
    <property type="project" value="InterPro"/>
</dbReference>
<feature type="region of interest" description="Disordered" evidence="1">
    <location>
        <begin position="213"/>
        <end position="233"/>
    </location>
</feature>
<organism evidence="3 4">
    <name type="scientific">Sporidiobolus salmonicolor</name>
    <name type="common">Yeast-like fungus</name>
    <name type="synonym">Sporobolomyces salmonicolor</name>
    <dbReference type="NCBI Taxonomy" id="5005"/>
    <lineage>
        <taxon>Eukaryota</taxon>
        <taxon>Fungi</taxon>
        <taxon>Dikarya</taxon>
        <taxon>Basidiomycota</taxon>
        <taxon>Pucciniomycotina</taxon>
        <taxon>Microbotryomycetes</taxon>
        <taxon>Sporidiobolales</taxon>
        <taxon>Sporidiobolaceae</taxon>
        <taxon>Sporobolomyces</taxon>
    </lineage>
</organism>
<dbReference type="Gene3D" id="3.40.1210.10">
    <property type="entry name" value="Survival protein SurE-like phosphatase/nucleotidase"/>
    <property type="match status" value="1"/>
</dbReference>
<dbReference type="Proteomes" id="UP000243876">
    <property type="component" value="Unassembled WGS sequence"/>
</dbReference>
<gene>
    <name evidence="3" type="primary">SPOSA6832_00437</name>
</gene>
<dbReference type="GO" id="GO:0000932">
    <property type="term" value="C:P-body"/>
    <property type="evidence" value="ECO:0007669"/>
    <property type="project" value="TreeGrafter"/>
</dbReference>
<dbReference type="InterPro" id="IPR027746">
    <property type="entry name" value="TTL"/>
</dbReference>
<dbReference type="PANTHER" id="PTHR47551">
    <property type="entry name" value="TUBULIN--TYROSINE LIGASE PBY1-RELATED"/>
    <property type="match status" value="1"/>
</dbReference>
<dbReference type="PANTHER" id="PTHR47551:SF1">
    <property type="entry name" value="TUBULIN--TYROSINE LIGASE PBY1-RELATED"/>
    <property type="match status" value="1"/>
</dbReference>
<dbReference type="InterPro" id="IPR036523">
    <property type="entry name" value="SurE-like_sf"/>
</dbReference>
<reference evidence="4" key="1">
    <citation type="submission" date="2015-02" db="EMBL/GenBank/DDBJ databases">
        <authorList>
            <person name="Gon?alves P."/>
        </authorList>
    </citation>
    <scope>NUCLEOTIDE SEQUENCE [LARGE SCALE GENOMIC DNA]</scope>
</reference>
<evidence type="ECO:0000259" key="2">
    <source>
        <dbReference type="Pfam" id="PF01975"/>
    </source>
</evidence>
<evidence type="ECO:0000313" key="4">
    <source>
        <dbReference type="Proteomes" id="UP000243876"/>
    </source>
</evidence>
<evidence type="ECO:0000256" key="1">
    <source>
        <dbReference type="SAM" id="MobiDB-lite"/>
    </source>
</evidence>
<dbReference type="AlphaFoldDB" id="A0A0D6EGD5"/>
<protein>
    <submittedName>
        <fullName evidence="3">SPOSA6832_00437-mRNA-1:cds</fullName>
    </submittedName>
</protein>
<dbReference type="Pfam" id="PF01975">
    <property type="entry name" value="SurE"/>
    <property type="match status" value="1"/>
</dbReference>
<dbReference type="OrthoDB" id="202825at2759"/>
<proteinExistence type="predicted"/>
<evidence type="ECO:0000313" key="3">
    <source>
        <dbReference type="EMBL" id="CEQ38966.1"/>
    </source>
</evidence>
<keyword evidence="4" id="KW-1185">Reference proteome</keyword>
<dbReference type="InterPro" id="IPR002828">
    <property type="entry name" value="SurE-like_Pase/nucleotidase"/>
</dbReference>
<name>A0A0D6EGD5_SPOSA</name>
<feature type="domain" description="Survival protein SurE-like phosphatase/nucleotidase" evidence="2">
    <location>
        <begin position="11"/>
        <end position="203"/>
    </location>
</feature>
<dbReference type="EMBL" id="CENE01000001">
    <property type="protein sequence ID" value="CEQ38966.1"/>
    <property type="molecule type" value="Genomic_DNA"/>
</dbReference>
<dbReference type="SUPFAM" id="SSF64167">
    <property type="entry name" value="SurE-like"/>
    <property type="match status" value="1"/>
</dbReference>
<sequence length="340" mass="36793">MSAPTSRRLRVLLTNDDGPPTAKTGSSPFVYPFAKAVGKSYLIAEKTAGRYFYPDPKSEDGTQGETRELPRGVDKDAGEIMEWVLLDGTPATCASIALHNLFPPESFDLCISGGTLGAALAASLSGVNSIALSWGLMEGYKPASDDLVDAAVKVSCDVVKRLFELGWGEGPDKVDVYSVNVPLMPSILDKPEVHWTTMAHTRYGRLFKSISEPASSSADQGGPAAIPEPDESSINNVCDGDENLMVKDEHLSQKLHFAFAPDIDHLVNPRPEDMVRSRLFLMFISHSSASITLFPIQQEEGEDRTSLHYGGVSVTPVRAAFAEAPVPKGIPLVDGYKWRL</sequence>